<dbReference type="CDD" id="cd12912">
    <property type="entry name" value="PDC2_MCP_like"/>
    <property type="match status" value="1"/>
</dbReference>
<dbReference type="Pfam" id="PF08473">
    <property type="entry name" value="VGCC_alpha2"/>
    <property type="match status" value="1"/>
</dbReference>
<evidence type="ECO:0000256" key="7">
    <source>
        <dbReference type="ARBA" id="ARBA00022723"/>
    </source>
</evidence>
<evidence type="ECO:0000256" key="14">
    <source>
        <dbReference type="ARBA" id="ARBA00023157"/>
    </source>
</evidence>
<dbReference type="GO" id="GO:0005262">
    <property type="term" value="F:calcium channel activity"/>
    <property type="evidence" value="ECO:0007669"/>
    <property type="project" value="UniProtKB-KW"/>
</dbReference>
<evidence type="ECO:0000256" key="15">
    <source>
        <dbReference type="ARBA" id="ARBA00023180"/>
    </source>
</evidence>
<evidence type="ECO:0000256" key="5">
    <source>
        <dbReference type="ARBA" id="ARBA00022673"/>
    </source>
</evidence>
<evidence type="ECO:0000256" key="2">
    <source>
        <dbReference type="ARBA" id="ARBA00007060"/>
    </source>
</evidence>
<dbReference type="InterPro" id="IPR036465">
    <property type="entry name" value="vWFA_dom_sf"/>
</dbReference>
<comment type="similarity">
    <text evidence="2">Belongs to the calcium channel subunit alpha-2/delta family.</text>
</comment>
<evidence type="ECO:0000256" key="6">
    <source>
        <dbReference type="ARBA" id="ARBA00022692"/>
    </source>
</evidence>
<dbReference type="Ensembl" id="ENSECAT00000104519.1">
    <property type="protein sequence ID" value="ENSECAP00000078623.1"/>
    <property type="gene ID" value="ENSECAG00000010809.4"/>
</dbReference>
<evidence type="ECO:0000256" key="4">
    <source>
        <dbReference type="ARBA" id="ARBA00022568"/>
    </source>
</evidence>
<evidence type="ECO:0000256" key="16">
    <source>
        <dbReference type="ARBA" id="ARBA00023303"/>
    </source>
</evidence>
<dbReference type="Pfam" id="PF08399">
    <property type="entry name" value="VWA_N"/>
    <property type="match status" value="1"/>
</dbReference>
<feature type="signal peptide" evidence="17">
    <location>
        <begin position="1"/>
        <end position="24"/>
    </location>
</feature>
<name>A0A9L0SUJ1_HORSE</name>
<comment type="subcellular location">
    <subcellularLocation>
        <location evidence="1">Membrane</location>
        <topology evidence="1">Single-pass type I membrane protein</topology>
    </subcellularLocation>
</comment>
<dbReference type="Gene3D" id="3.40.50.410">
    <property type="entry name" value="von Willebrand factor, type A domain"/>
    <property type="match status" value="1"/>
</dbReference>
<dbReference type="PANTHER" id="PTHR10166:SF6">
    <property type="entry name" value="VOLTAGE-DEPENDENT CALCIUM CHANNEL SUBUNIT ALPHA-2_DELTA-1"/>
    <property type="match status" value="1"/>
</dbReference>
<reference evidence="19" key="2">
    <citation type="submission" date="2025-08" db="UniProtKB">
        <authorList>
            <consortium name="Ensembl"/>
        </authorList>
    </citation>
    <scope>IDENTIFICATION</scope>
    <source>
        <strain evidence="19">Thoroughbred</strain>
    </source>
</reference>
<evidence type="ECO:0000256" key="13">
    <source>
        <dbReference type="ARBA" id="ARBA00023136"/>
    </source>
</evidence>
<dbReference type="PROSITE" id="PS50234">
    <property type="entry name" value="VWFA"/>
    <property type="match status" value="1"/>
</dbReference>
<keyword evidence="11" id="KW-1133">Transmembrane helix</keyword>
<proteinExistence type="inferred from homology"/>
<keyword evidence="5" id="KW-0107">Calcium channel</keyword>
<keyword evidence="10" id="KW-0851">Voltage-gated channel</keyword>
<sequence length="1058" mass="119502">MAAGCLLALILTLFQSLLIGPSSEEPFPSAVTIKSWVDKMQEDLVTLAKTASGVNQLVDIYEKYQDLYTVEPNNARQLVEIAARDIEKLLSNRSKALVRLALEAEKVQAAHQWREDFASNEVVYYNAKDDLDPEKNDSEPGSQRIKPVFIDDTNFGRQISYQHAAVHIPTDIYEGSTIVLNELNWTSALDEVFKKNREEDPSLLWQVFGSATGLARYYPASPWVDNSRTPNKIDLYDVRRRPWYIQGAASPKDMLILVDVSGSVSGLTLKLIRTSVSEMLETLSDDDFVNVASFNSNAQDVSCFQHLVQANVRNKKVLKDAVNNITAKGITDYKKGFSFAFEQLLNYNVSRANCNKIIMLFTDGGEERAQEIFAKYNKDKKVRVFTFSVGQHNYDRGPIQWMACENKGYYYEIPSIGAIRINTQEYLDVLGRPMVLAGDKAKQVQWTNVYLDALELGLVITGTLPVFNITGQVENKTNLKNQLILGVMGVDVSLEDIKRLTPRFTLCPNGYYFAIDPNGYVLLHPNLQPKEPVTLDFLDAELENDIKVEIRNKMIDGESGEKTFRTLVKSQDERYIDKGNRTYTWTPVNGTDYSLALVLPTYSFYYIKAKIEETITQARYSETLKPDNFEESGYTFIAPRDYCNDLKISENNTEFLLNFNEFIDRKTPNNPSCNTNLINRVLLDAGFTNELVQNYWSKQKNMAGENWQENPETYEDSFYKRSLDNDNYVFTAPYFNKSGPGAYESGIMVSKAVEIYIQGKLLKPAVVGIKIDVNSWIENFTKTSIRDPCAGPVCDCKRNSDVMDCVILDDGGFLLMANHDDYTNQIGRFFGEIDPSLMRHLVNISVYAFNKSYDYQSVCEPGATPKQGAGHRSAYVPSIADILQIGWWATAAAWSILQQLLLSLTFPRLLEAVEMEEDDFTASLSKQSCITEQTQYFFDNDSKSFSGVLDCGNCSRIFHVEKLMNTNLIFIMVESKGTCPCDTRLLIQAEQTSDGPDPCDMVKQPRYRKGPDVCFDNNVLEDYTDCGGVSGLNPSLSSILGIQFVLLWLLSGSRHCHL</sequence>
<reference evidence="19" key="3">
    <citation type="submission" date="2025-09" db="UniProtKB">
        <authorList>
            <consortium name="Ensembl"/>
        </authorList>
    </citation>
    <scope>IDENTIFICATION</scope>
    <source>
        <strain evidence="19">Thoroughbred</strain>
    </source>
</reference>
<dbReference type="FunFam" id="3.40.50.410:FF:000006">
    <property type="entry name" value="voltage-dependent calcium channel subunit alpha-2/delta-1 isoform X1"/>
    <property type="match status" value="1"/>
</dbReference>
<dbReference type="GeneTree" id="ENSGT00940000155209"/>
<evidence type="ECO:0000256" key="8">
    <source>
        <dbReference type="ARBA" id="ARBA00022729"/>
    </source>
</evidence>
<evidence type="ECO:0000256" key="1">
    <source>
        <dbReference type="ARBA" id="ARBA00004479"/>
    </source>
</evidence>
<dbReference type="Proteomes" id="UP000002281">
    <property type="component" value="Chromosome 4"/>
</dbReference>
<evidence type="ECO:0000256" key="17">
    <source>
        <dbReference type="SAM" id="SignalP"/>
    </source>
</evidence>
<keyword evidence="16" id="KW-0407">Ion channel</keyword>
<evidence type="ECO:0000259" key="18">
    <source>
        <dbReference type="PROSITE" id="PS50234"/>
    </source>
</evidence>
<evidence type="ECO:0000256" key="12">
    <source>
        <dbReference type="ARBA" id="ARBA00023065"/>
    </source>
</evidence>
<dbReference type="FunFam" id="3.30.450.20:FF:000014">
    <property type="entry name" value="voltage-dependent calcium channel subunit alpha-2/delta-1 isoform X1"/>
    <property type="match status" value="1"/>
</dbReference>
<gene>
    <name evidence="19" type="primary">CACNA2D1</name>
</gene>
<dbReference type="Gene3D" id="3.30.450.20">
    <property type="entry name" value="PAS domain"/>
    <property type="match status" value="1"/>
</dbReference>
<keyword evidence="8 17" id="KW-0732">Signal</keyword>
<dbReference type="InterPro" id="IPR013680">
    <property type="entry name" value="VDCC_a2/dsu"/>
</dbReference>
<keyword evidence="3" id="KW-0813">Transport</keyword>
<evidence type="ECO:0000256" key="10">
    <source>
        <dbReference type="ARBA" id="ARBA00022882"/>
    </source>
</evidence>
<organism evidence="19 20">
    <name type="scientific">Equus caballus</name>
    <name type="common">Horse</name>
    <dbReference type="NCBI Taxonomy" id="9796"/>
    <lineage>
        <taxon>Eukaryota</taxon>
        <taxon>Metazoa</taxon>
        <taxon>Chordata</taxon>
        <taxon>Craniata</taxon>
        <taxon>Vertebrata</taxon>
        <taxon>Euteleostomi</taxon>
        <taxon>Mammalia</taxon>
        <taxon>Eutheria</taxon>
        <taxon>Laurasiatheria</taxon>
        <taxon>Perissodactyla</taxon>
        <taxon>Equidae</taxon>
        <taxon>Equus</taxon>
    </lineage>
</organism>
<dbReference type="InterPro" id="IPR013608">
    <property type="entry name" value="VWA_N"/>
</dbReference>
<dbReference type="InterPro" id="IPR002035">
    <property type="entry name" value="VWF_A"/>
</dbReference>
<dbReference type="InterPro" id="IPR051173">
    <property type="entry name" value="Ca_channel_alpha-2/delta"/>
</dbReference>
<dbReference type="GO" id="GO:0034702">
    <property type="term" value="C:monoatomic ion channel complex"/>
    <property type="evidence" value="ECO:0007669"/>
    <property type="project" value="UniProtKB-KW"/>
</dbReference>
<dbReference type="SUPFAM" id="SSF53300">
    <property type="entry name" value="vWA-like"/>
    <property type="match status" value="1"/>
</dbReference>
<evidence type="ECO:0000313" key="19">
    <source>
        <dbReference type="Ensembl" id="ENSECAP00000078623.1"/>
    </source>
</evidence>
<keyword evidence="4" id="KW-0109">Calcium transport</keyword>
<dbReference type="AlphaFoldDB" id="A0A9L0SUJ1"/>
<evidence type="ECO:0000256" key="9">
    <source>
        <dbReference type="ARBA" id="ARBA00022837"/>
    </source>
</evidence>
<evidence type="ECO:0000313" key="20">
    <source>
        <dbReference type="Proteomes" id="UP000002281"/>
    </source>
</evidence>
<keyword evidence="13" id="KW-0472">Membrane</keyword>
<keyword evidence="15" id="KW-0325">Glycoprotein</keyword>
<dbReference type="PANTHER" id="PTHR10166">
    <property type="entry name" value="VOLTAGE-DEPENDENT CALCIUM CHANNEL SUBUNIT ALPHA-2/DELTA-RELATED"/>
    <property type="match status" value="1"/>
</dbReference>
<accession>A0A9L0SUJ1</accession>
<keyword evidence="6" id="KW-0812">Transmembrane</keyword>
<keyword evidence="14" id="KW-1015">Disulfide bond</keyword>
<keyword evidence="9" id="KW-0106">Calcium</keyword>
<keyword evidence="7" id="KW-0479">Metal-binding</keyword>
<dbReference type="SMART" id="SM00327">
    <property type="entry name" value="VWA"/>
    <property type="match status" value="1"/>
</dbReference>
<dbReference type="GO" id="GO:0046872">
    <property type="term" value="F:metal ion binding"/>
    <property type="evidence" value="ECO:0007669"/>
    <property type="project" value="UniProtKB-KW"/>
</dbReference>
<keyword evidence="20" id="KW-1185">Reference proteome</keyword>
<evidence type="ECO:0000256" key="3">
    <source>
        <dbReference type="ARBA" id="ARBA00022448"/>
    </source>
</evidence>
<reference evidence="19 20" key="1">
    <citation type="journal article" date="2009" name="Science">
        <title>Genome sequence, comparative analysis, and population genetics of the domestic horse.</title>
        <authorList>
            <consortium name="Broad Institute Genome Sequencing Platform"/>
            <consortium name="Broad Institute Whole Genome Assembly Team"/>
            <person name="Wade C.M."/>
            <person name="Giulotto E."/>
            <person name="Sigurdsson S."/>
            <person name="Zoli M."/>
            <person name="Gnerre S."/>
            <person name="Imsland F."/>
            <person name="Lear T.L."/>
            <person name="Adelson D.L."/>
            <person name="Bailey E."/>
            <person name="Bellone R.R."/>
            <person name="Bloecker H."/>
            <person name="Distl O."/>
            <person name="Edgar R.C."/>
            <person name="Garber M."/>
            <person name="Leeb T."/>
            <person name="Mauceli E."/>
            <person name="MacLeod J.N."/>
            <person name="Penedo M.C.T."/>
            <person name="Raison J.M."/>
            <person name="Sharpe T."/>
            <person name="Vogel J."/>
            <person name="Andersson L."/>
            <person name="Antczak D.F."/>
            <person name="Biagi T."/>
            <person name="Binns M.M."/>
            <person name="Chowdhary B.P."/>
            <person name="Coleman S.J."/>
            <person name="Della Valle G."/>
            <person name="Fryc S."/>
            <person name="Guerin G."/>
            <person name="Hasegawa T."/>
            <person name="Hill E.W."/>
            <person name="Jurka J."/>
            <person name="Kiialainen A."/>
            <person name="Lindgren G."/>
            <person name="Liu J."/>
            <person name="Magnani E."/>
            <person name="Mickelson J.R."/>
            <person name="Murray J."/>
            <person name="Nergadze S.G."/>
            <person name="Onofrio R."/>
            <person name="Pedroni S."/>
            <person name="Piras M.F."/>
            <person name="Raudsepp T."/>
            <person name="Rocchi M."/>
            <person name="Roeed K.H."/>
            <person name="Ryder O.A."/>
            <person name="Searle S."/>
            <person name="Skow L."/>
            <person name="Swinburne J.E."/>
            <person name="Syvaenen A.C."/>
            <person name="Tozaki T."/>
            <person name="Valberg S.J."/>
            <person name="Vaudin M."/>
            <person name="White J.R."/>
            <person name="Zody M.C."/>
            <person name="Lander E.S."/>
            <person name="Lindblad-Toh K."/>
        </authorList>
    </citation>
    <scope>NUCLEOTIDE SEQUENCE [LARGE SCALE GENOMIC DNA]</scope>
    <source>
        <strain evidence="19 20">Thoroughbred</strain>
    </source>
</reference>
<feature type="domain" description="VWFA" evidence="18">
    <location>
        <begin position="253"/>
        <end position="430"/>
    </location>
</feature>
<protein>
    <submittedName>
        <fullName evidence="19">Calcium voltage-gated channel auxiliary subunit alpha2delta 1</fullName>
    </submittedName>
</protein>
<dbReference type="Pfam" id="PF00092">
    <property type="entry name" value="VWA"/>
    <property type="match status" value="1"/>
</dbReference>
<keyword evidence="12" id="KW-0406">Ion transport</keyword>
<evidence type="ECO:0000256" key="11">
    <source>
        <dbReference type="ARBA" id="ARBA00022989"/>
    </source>
</evidence>
<feature type="chain" id="PRO_5040196211" evidence="17">
    <location>
        <begin position="25"/>
        <end position="1058"/>
    </location>
</feature>
<dbReference type="CDD" id="cd01463">
    <property type="entry name" value="vWA_VGCC_like"/>
    <property type="match status" value="1"/>
</dbReference>